<sequence>MDSINLEKLQEFLRNKWVLGILSVLLLAVFLPLLLLTERPKQEIVTKKAIIPTVLPIPTTFMANVTSPVTFSSEQLKAIEQQRTLDETVGTREIEIRSNYPWFMKLPLRGEKYFVYFETNSKIFTGLLYPEAGDNTDQMKAEIRKKLKDEYGIPIDNFTFKWTTFE</sequence>
<accession>A0A1F5YKG9</accession>
<dbReference type="AlphaFoldDB" id="A0A1F5YKG9"/>
<name>A0A1F5YKG9_9BACT</name>
<proteinExistence type="predicted"/>
<dbReference type="EMBL" id="MFJB01000019">
    <property type="protein sequence ID" value="OGG00671.1"/>
    <property type="molecule type" value="Genomic_DNA"/>
</dbReference>
<evidence type="ECO:0000313" key="2">
    <source>
        <dbReference type="EMBL" id="OGG00671.1"/>
    </source>
</evidence>
<evidence type="ECO:0000313" key="3">
    <source>
        <dbReference type="Proteomes" id="UP000177396"/>
    </source>
</evidence>
<gene>
    <name evidence="2" type="ORF">A2153_05845</name>
</gene>
<reference evidence="2 3" key="1">
    <citation type="journal article" date="2016" name="Nat. Commun.">
        <title>Thousands of microbial genomes shed light on interconnected biogeochemical processes in an aquifer system.</title>
        <authorList>
            <person name="Anantharaman K."/>
            <person name="Brown C.T."/>
            <person name="Hug L.A."/>
            <person name="Sharon I."/>
            <person name="Castelle C.J."/>
            <person name="Probst A.J."/>
            <person name="Thomas B.C."/>
            <person name="Singh A."/>
            <person name="Wilkins M.J."/>
            <person name="Karaoz U."/>
            <person name="Brodie E.L."/>
            <person name="Williams K.H."/>
            <person name="Hubbard S.S."/>
            <person name="Banfield J.F."/>
        </authorList>
    </citation>
    <scope>NUCLEOTIDE SEQUENCE [LARGE SCALE GENOMIC DNA]</scope>
</reference>
<keyword evidence="1" id="KW-0812">Transmembrane</keyword>
<dbReference type="Proteomes" id="UP000177396">
    <property type="component" value="Unassembled WGS sequence"/>
</dbReference>
<evidence type="ECO:0000256" key="1">
    <source>
        <dbReference type="SAM" id="Phobius"/>
    </source>
</evidence>
<organism evidence="2 3">
    <name type="scientific">Candidatus Gottesmanbacteria bacterium RBG_16_38_7b</name>
    <dbReference type="NCBI Taxonomy" id="1798372"/>
    <lineage>
        <taxon>Bacteria</taxon>
        <taxon>Candidatus Gottesmaniibacteriota</taxon>
    </lineage>
</organism>
<feature type="transmembrane region" description="Helical" evidence="1">
    <location>
        <begin position="17"/>
        <end position="37"/>
    </location>
</feature>
<keyword evidence="1" id="KW-0472">Membrane</keyword>
<keyword evidence="1" id="KW-1133">Transmembrane helix</keyword>
<protein>
    <submittedName>
        <fullName evidence="2">Uncharacterized protein</fullName>
    </submittedName>
</protein>
<comment type="caution">
    <text evidence="2">The sequence shown here is derived from an EMBL/GenBank/DDBJ whole genome shotgun (WGS) entry which is preliminary data.</text>
</comment>